<dbReference type="CDD" id="cd08674">
    <property type="entry name" value="Cdt1_m"/>
    <property type="match status" value="1"/>
</dbReference>
<keyword evidence="2" id="KW-0131">Cell cycle</keyword>
<keyword evidence="6" id="KW-1185">Reference proteome</keyword>
<dbReference type="Proteomes" id="UP001141806">
    <property type="component" value="Unassembled WGS sequence"/>
</dbReference>
<comment type="caution">
    <text evidence="5">The sequence shown here is derived from an EMBL/GenBank/DDBJ whole genome shotgun (WGS) entry which is preliminary data.</text>
</comment>
<dbReference type="Gene3D" id="1.10.10.1420">
    <property type="entry name" value="DNA replication factor Cdt1, C-terminal WH domain"/>
    <property type="match status" value="1"/>
</dbReference>
<feature type="domain" description="CDT1 Geminin-binding" evidence="4">
    <location>
        <begin position="130"/>
        <end position="262"/>
    </location>
</feature>
<dbReference type="Pfam" id="PF08839">
    <property type="entry name" value="CDT1"/>
    <property type="match status" value="1"/>
</dbReference>
<dbReference type="InterPro" id="IPR038090">
    <property type="entry name" value="Cdt1_C_WH_dom_sf"/>
</dbReference>
<dbReference type="OrthoDB" id="341730at2759"/>
<evidence type="ECO:0000256" key="2">
    <source>
        <dbReference type="ARBA" id="ARBA00023306"/>
    </source>
</evidence>
<evidence type="ECO:0000256" key="1">
    <source>
        <dbReference type="ARBA" id="ARBA00008356"/>
    </source>
</evidence>
<feature type="region of interest" description="Disordered" evidence="3">
    <location>
        <begin position="83"/>
        <end position="126"/>
    </location>
</feature>
<reference evidence="5" key="1">
    <citation type="journal article" date="2023" name="Plant J.">
        <title>The genome of the king protea, Protea cynaroides.</title>
        <authorList>
            <person name="Chang J."/>
            <person name="Duong T.A."/>
            <person name="Schoeman C."/>
            <person name="Ma X."/>
            <person name="Roodt D."/>
            <person name="Barker N."/>
            <person name="Li Z."/>
            <person name="Van de Peer Y."/>
            <person name="Mizrachi E."/>
        </authorList>
    </citation>
    <scope>NUCLEOTIDE SEQUENCE</scope>
    <source>
        <tissue evidence="5">Young leaves</tissue>
    </source>
</reference>
<gene>
    <name evidence="5" type="ORF">NE237_001334</name>
</gene>
<comment type="similarity">
    <text evidence="1">Belongs to the Cdt1 family.</text>
</comment>
<dbReference type="CDD" id="cd08767">
    <property type="entry name" value="Cdt1_c"/>
    <property type="match status" value="1"/>
</dbReference>
<dbReference type="AlphaFoldDB" id="A0A9Q0QY10"/>
<dbReference type="GO" id="GO:0000076">
    <property type="term" value="P:DNA replication checkpoint signaling"/>
    <property type="evidence" value="ECO:0007669"/>
    <property type="project" value="TreeGrafter"/>
</dbReference>
<dbReference type="Pfam" id="PF16679">
    <property type="entry name" value="CDT1_C"/>
    <property type="match status" value="1"/>
</dbReference>
<dbReference type="GO" id="GO:0003677">
    <property type="term" value="F:DNA binding"/>
    <property type="evidence" value="ECO:0007669"/>
    <property type="project" value="InterPro"/>
</dbReference>
<dbReference type="GO" id="GO:0000278">
    <property type="term" value="P:mitotic cell cycle"/>
    <property type="evidence" value="ECO:0007669"/>
    <property type="project" value="TreeGrafter"/>
</dbReference>
<dbReference type="InterPro" id="IPR032054">
    <property type="entry name" value="Cdt1_C"/>
</dbReference>
<dbReference type="SUPFAM" id="SSF46785">
    <property type="entry name" value="Winged helix' DNA-binding domain"/>
    <property type="match status" value="1"/>
</dbReference>
<evidence type="ECO:0000259" key="4">
    <source>
        <dbReference type="SMART" id="SM01075"/>
    </source>
</evidence>
<dbReference type="PANTHER" id="PTHR28637">
    <property type="entry name" value="DNA REPLICATION FACTOR CDT1"/>
    <property type="match status" value="1"/>
</dbReference>
<dbReference type="GO" id="GO:0030174">
    <property type="term" value="P:regulation of DNA-templated DNA replication initiation"/>
    <property type="evidence" value="ECO:0007669"/>
    <property type="project" value="InterPro"/>
</dbReference>
<feature type="region of interest" description="Disordered" evidence="3">
    <location>
        <begin position="1"/>
        <end position="71"/>
    </location>
</feature>
<evidence type="ECO:0000313" key="5">
    <source>
        <dbReference type="EMBL" id="KAJ4976228.1"/>
    </source>
</evidence>
<protein>
    <recommendedName>
        <fullName evidence="4">CDT1 Geminin-binding domain-containing protein</fullName>
    </recommendedName>
</protein>
<dbReference type="GO" id="GO:0070182">
    <property type="term" value="F:DNA polymerase binding"/>
    <property type="evidence" value="ECO:0007669"/>
    <property type="project" value="TreeGrafter"/>
</dbReference>
<dbReference type="EMBL" id="JAMYWD010000003">
    <property type="protein sequence ID" value="KAJ4976228.1"/>
    <property type="molecule type" value="Genomic_DNA"/>
</dbReference>
<dbReference type="FunFam" id="1.10.10.1420:FF:000003">
    <property type="entry name" value="CDT1-like protein a chloroplastic"/>
    <property type="match status" value="1"/>
</dbReference>
<dbReference type="SMART" id="SM01075">
    <property type="entry name" value="CDT1"/>
    <property type="match status" value="1"/>
</dbReference>
<dbReference type="InterPro" id="IPR014939">
    <property type="entry name" value="CDT1_Gemini-bd-like"/>
</dbReference>
<dbReference type="InterPro" id="IPR045173">
    <property type="entry name" value="Cdt1"/>
</dbReference>
<feature type="compositionally biased region" description="Polar residues" evidence="3">
    <location>
        <begin position="1"/>
        <end position="23"/>
    </location>
</feature>
<dbReference type="GO" id="GO:0071163">
    <property type="term" value="P:DNA replication preinitiation complex assembly"/>
    <property type="evidence" value="ECO:0007669"/>
    <property type="project" value="InterPro"/>
</dbReference>
<organism evidence="5 6">
    <name type="scientific">Protea cynaroides</name>
    <dbReference type="NCBI Taxonomy" id="273540"/>
    <lineage>
        <taxon>Eukaryota</taxon>
        <taxon>Viridiplantae</taxon>
        <taxon>Streptophyta</taxon>
        <taxon>Embryophyta</taxon>
        <taxon>Tracheophyta</taxon>
        <taxon>Spermatophyta</taxon>
        <taxon>Magnoliopsida</taxon>
        <taxon>Proteales</taxon>
        <taxon>Proteaceae</taxon>
        <taxon>Protea</taxon>
    </lineage>
</organism>
<sequence>MDSAKFSQTTNEPSEAKLSTSQFDRFKSKNIDSKSASLDGIQASVQDRWSLKTPEKPTQLPRRTRNRGAVAFSVKQVKEFAQGLRASPKKGPSDRQGLDAKVSSAERQKQPQSSSRSEVKSSKSGGSIKLPQKYELLGEFFDSMESSIRLLRLKGSMSTFANICSKIESLTDRRFSYSHLAQIKYILPEAIEIEKVLLQDERTLCMKPELQVTLQSNAFKNSKKQKEGSGYLSLRKVFRERLSDFFEAHPKGDEIPEETLPEPFNQANQKVLSSTINAKLSLPSEPSSDALPQPTAVASHLSNSFQKRFFKKVLPKLSDEIPNLPVQPFPNPCAKDCSSNEEILTSAASSSLGCCSKSTNKISSAFYASPVVKLSPSNVAQCKETEPMNSKDYSPAEIAGIQGTPAKLASTPTDLMSITPVLQTPKRRRMSQDDDFMTPNKLMKRPSRTRSLKFDTPVKNEKADDGLNEMERASFGPDIIDILPEALLQSIREKERKAMEDLDAHVSQAKWRQQMIGCLPKLFDMILLIFQSINRSVVTKEELLHKIIASHCDVIDRREAEEQLNLLEELIPDWISSKVASSGDYLISVNKNSSPELIRTRLAEAE</sequence>
<dbReference type="InterPro" id="IPR036390">
    <property type="entry name" value="WH_DNA-bd_sf"/>
</dbReference>
<dbReference type="GO" id="GO:0005634">
    <property type="term" value="C:nucleus"/>
    <property type="evidence" value="ECO:0007669"/>
    <property type="project" value="TreeGrafter"/>
</dbReference>
<accession>A0A9Q0QY10</accession>
<evidence type="ECO:0000256" key="3">
    <source>
        <dbReference type="SAM" id="MobiDB-lite"/>
    </source>
</evidence>
<evidence type="ECO:0000313" key="6">
    <source>
        <dbReference type="Proteomes" id="UP001141806"/>
    </source>
</evidence>
<dbReference type="PANTHER" id="PTHR28637:SF1">
    <property type="entry name" value="DNA REPLICATION FACTOR CDT1"/>
    <property type="match status" value="1"/>
</dbReference>
<proteinExistence type="inferred from homology"/>
<feature type="compositionally biased region" description="Basic and acidic residues" evidence="3">
    <location>
        <begin position="91"/>
        <end position="109"/>
    </location>
</feature>
<name>A0A9Q0QY10_9MAGN</name>